<feature type="non-terminal residue" evidence="2">
    <location>
        <position position="1"/>
    </location>
</feature>
<dbReference type="EMBL" id="CATQJA010002644">
    <property type="protein sequence ID" value="CAJ0576609.1"/>
    <property type="molecule type" value="Genomic_DNA"/>
</dbReference>
<evidence type="ECO:0000259" key="1">
    <source>
        <dbReference type="Pfam" id="PF00144"/>
    </source>
</evidence>
<comment type="caution">
    <text evidence="2">The sequence shown here is derived from an EMBL/GenBank/DDBJ whole genome shotgun (WGS) entry which is preliminary data.</text>
</comment>
<dbReference type="Pfam" id="PF00144">
    <property type="entry name" value="Beta-lactamase"/>
    <property type="match status" value="1"/>
</dbReference>
<keyword evidence="3" id="KW-1185">Reference proteome</keyword>
<reference evidence="2" key="1">
    <citation type="submission" date="2023-06" db="EMBL/GenBank/DDBJ databases">
        <authorList>
            <person name="Delattre M."/>
        </authorList>
    </citation>
    <scope>NUCLEOTIDE SEQUENCE</scope>
    <source>
        <strain evidence="2">AF72</strain>
    </source>
</reference>
<organism evidence="2 3">
    <name type="scientific">Mesorhabditis spiculigera</name>
    <dbReference type="NCBI Taxonomy" id="96644"/>
    <lineage>
        <taxon>Eukaryota</taxon>
        <taxon>Metazoa</taxon>
        <taxon>Ecdysozoa</taxon>
        <taxon>Nematoda</taxon>
        <taxon>Chromadorea</taxon>
        <taxon>Rhabditida</taxon>
        <taxon>Rhabditina</taxon>
        <taxon>Rhabditomorpha</taxon>
        <taxon>Rhabditoidea</taxon>
        <taxon>Rhabditidae</taxon>
        <taxon>Mesorhabditinae</taxon>
        <taxon>Mesorhabditis</taxon>
    </lineage>
</organism>
<dbReference type="SUPFAM" id="SSF56601">
    <property type="entry name" value="beta-lactamase/transpeptidase-like"/>
    <property type="match status" value="1"/>
</dbReference>
<dbReference type="PANTHER" id="PTHR43319">
    <property type="entry name" value="BETA-LACTAMASE-RELATED"/>
    <property type="match status" value="1"/>
</dbReference>
<dbReference type="InterPro" id="IPR052907">
    <property type="entry name" value="Beta-lactamase/esterase"/>
</dbReference>
<gene>
    <name evidence="2" type="ORF">MSPICULIGERA_LOCUS14899</name>
</gene>
<dbReference type="Gene3D" id="3.40.710.10">
    <property type="entry name" value="DD-peptidase/beta-lactamase superfamily"/>
    <property type="match status" value="1"/>
</dbReference>
<dbReference type="PANTHER" id="PTHR43319:SF3">
    <property type="entry name" value="BETA-LACTAMASE-RELATED DOMAIN-CONTAINING PROTEIN"/>
    <property type="match status" value="1"/>
</dbReference>
<dbReference type="Proteomes" id="UP001177023">
    <property type="component" value="Unassembled WGS sequence"/>
</dbReference>
<evidence type="ECO:0000313" key="2">
    <source>
        <dbReference type="EMBL" id="CAJ0576609.1"/>
    </source>
</evidence>
<proteinExistence type="predicted"/>
<evidence type="ECO:0000313" key="3">
    <source>
        <dbReference type="Proteomes" id="UP001177023"/>
    </source>
</evidence>
<dbReference type="AlphaFoldDB" id="A0AA36CX93"/>
<protein>
    <recommendedName>
        <fullName evidence="1">Beta-lactamase-related domain-containing protein</fullName>
    </recommendedName>
</protein>
<feature type="domain" description="Beta-lactamase-related" evidence="1">
    <location>
        <begin position="26"/>
        <end position="380"/>
    </location>
</feature>
<dbReference type="InterPro" id="IPR012338">
    <property type="entry name" value="Beta-lactam/transpept-like"/>
</dbReference>
<dbReference type="InterPro" id="IPR001466">
    <property type="entry name" value="Beta-lactam-related"/>
</dbReference>
<name>A0AA36CX93_9BILA</name>
<accession>A0AA36CX93</accession>
<sequence>MSLWKTKTVPVDGFCKDGFTGILDSFKKNFSEGWEAEGAAFAVYKDGELVVDIWGGYAEKKYGRRWNQDTLTTVFSTSKSIAAICFSMLVESGACAYEDAVSRYWPAYAQKGKEDTTIAQIMAHQSGVPCLAKTLDLETLLDPVRLDIILEEEATRFPPGSKTAYQPFTYGWLVDGLFRRIDRKQRSVQQFYDQEIRDRHHIDMYIGGTQAEEHRIARLKQFTTPSMIRECGFDMSVARNGISCMRPGSFFMNGLRNMELFGKDFTMFNNPDLRLLGQPAVNGVATARGLAKVHQVFLEGHLIGPQLFERFKTPSNPDRLDETLGEVLNKGYGWMYWRGPKGNWQFGHSGVGGQNVRIDAQHGLVYAYVCNGLKAGSGNHCFTFRRLEKKLFDCIDEAAGRKV</sequence>